<dbReference type="EMBL" id="QEAN01000083">
    <property type="protein sequence ID" value="TPX49383.1"/>
    <property type="molecule type" value="Genomic_DNA"/>
</dbReference>
<evidence type="ECO:0000313" key="3">
    <source>
        <dbReference type="Proteomes" id="UP000317494"/>
    </source>
</evidence>
<name>A0A507DCU2_9FUNG</name>
<evidence type="ECO:0000256" key="1">
    <source>
        <dbReference type="SAM" id="MobiDB-lite"/>
    </source>
</evidence>
<keyword evidence="3" id="KW-1185">Reference proteome</keyword>
<dbReference type="AlphaFoldDB" id="A0A507DCU2"/>
<reference evidence="2 3" key="1">
    <citation type="journal article" date="2019" name="Sci. Rep.">
        <title>Comparative genomics of chytrid fungi reveal insights into the obligate biotrophic and pathogenic lifestyle of Synchytrium endobioticum.</title>
        <authorList>
            <person name="van de Vossenberg B.T.L.H."/>
            <person name="Warris S."/>
            <person name="Nguyen H.D.T."/>
            <person name="van Gent-Pelzer M.P.E."/>
            <person name="Joly D.L."/>
            <person name="van de Geest H.C."/>
            <person name="Bonants P.J.M."/>
            <person name="Smith D.S."/>
            <person name="Levesque C.A."/>
            <person name="van der Lee T.A.J."/>
        </authorList>
    </citation>
    <scope>NUCLEOTIDE SEQUENCE [LARGE SCALE GENOMIC DNA]</scope>
    <source>
        <strain evidence="2 3">MB42</strain>
    </source>
</reference>
<proteinExistence type="predicted"/>
<gene>
    <name evidence="2" type="ORF">SeMB42_g02624</name>
</gene>
<sequence length="67" mass="7472">MGYELVLTHSPYSRNLGFFSPHYLAHVLLKMAPGQKDARVNTPLSNPKACRKTSPHTNSLLVNPVVR</sequence>
<organism evidence="2 3">
    <name type="scientific">Synchytrium endobioticum</name>
    <dbReference type="NCBI Taxonomy" id="286115"/>
    <lineage>
        <taxon>Eukaryota</taxon>
        <taxon>Fungi</taxon>
        <taxon>Fungi incertae sedis</taxon>
        <taxon>Chytridiomycota</taxon>
        <taxon>Chytridiomycota incertae sedis</taxon>
        <taxon>Chytridiomycetes</taxon>
        <taxon>Synchytriales</taxon>
        <taxon>Synchytriaceae</taxon>
        <taxon>Synchytrium</taxon>
    </lineage>
</organism>
<dbReference type="Proteomes" id="UP000317494">
    <property type="component" value="Unassembled WGS sequence"/>
</dbReference>
<protein>
    <submittedName>
        <fullName evidence="2">Uncharacterized protein</fullName>
    </submittedName>
</protein>
<accession>A0A507DCU2</accession>
<comment type="caution">
    <text evidence="2">The sequence shown here is derived from an EMBL/GenBank/DDBJ whole genome shotgun (WGS) entry which is preliminary data.</text>
</comment>
<dbReference type="VEuPathDB" id="FungiDB:SeMB42_g02624"/>
<evidence type="ECO:0000313" key="2">
    <source>
        <dbReference type="EMBL" id="TPX49383.1"/>
    </source>
</evidence>
<feature type="region of interest" description="Disordered" evidence="1">
    <location>
        <begin position="42"/>
        <end position="67"/>
    </location>
</feature>